<reference evidence="1 2" key="1">
    <citation type="journal article" date="2020" name="IScience">
        <title>Genome Sequencing of the Endangered Kingdonia uniflora (Circaeasteraceae, Ranunculales) Reveals Potential Mechanisms of Evolutionary Specialization.</title>
        <authorList>
            <person name="Sun Y."/>
            <person name="Deng T."/>
            <person name="Zhang A."/>
            <person name="Moore M.J."/>
            <person name="Landis J.B."/>
            <person name="Lin N."/>
            <person name="Zhang H."/>
            <person name="Zhang X."/>
            <person name="Huang J."/>
            <person name="Zhang X."/>
            <person name="Sun H."/>
            <person name="Wang H."/>
        </authorList>
    </citation>
    <scope>NUCLEOTIDE SEQUENCE [LARGE SCALE GENOMIC DNA]</scope>
    <source>
        <strain evidence="1">TB1705</strain>
        <tissue evidence="1">Leaf</tissue>
    </source>
</reference>
<protein>
    <submittedName>
        <fullName evidence="1">Uncharacterized protein</fullName>
    </submittedName>
</protein>
<accession>A0A7J7MT36</accession>
<organism evidence="1 2">
    <name type="scientific">Kingdonia uniflora</name>
    <dbReference type="NCBI Taxonomy" id="39325"/>
    <lineage>
        <taxon>Eukaryota</taxon>
        <taxon>Viridiplantae</taxon>
        <taxon>Streptophyta</taxon>
        <taxon>Embryophyta</taxon>
        <taxon>Tracheophyta</taxon>
        <taxon>Spermatophyta</taxon>
        <taxon>Magnoliopsida</taxon>
        <taxon>Ranunculales</taxon>
        <taxon>Circaeasteraceae</taxon>
        <taxon>Kingdonia</taxon>
    </lineage>
</organism>
<keyword evidence="2" id="KW-1185">Reference proteome</keyword>
<name>A0A7J7MT36_9MAGN</name>
<evidence type="ECO:0000313" key="2">
    <source>
        <dbReference type="Proteomes" id="UP000541444"/>
    </source>
</evidence>
<dbReference type="AlphaFoldDB" id="A0A7J7MT36"/>
<evidence type="ECO:0000313" key="1">
    <source>
        <dbReference type="EMBL" id="KAF6158023.1"/>
    </source>
</evidence>
<sequence>SLIFLNQSQNSFSIKKKKKFSDLSAFTPSIDFLVSMILTRLCFSFCNFSLTKASRFRETLRPLSDLGLLISAFKVLISDLRFYTPSFI</sequence>
<dbReference type="EMBL" id="JACGCM010001240">
    <property type="protein sequence ID" value="KAF6158023.1"/>
    <property type="molecule type" value="Genomic_DNA"/>
</dbReference>
<comment type="caution">
    <text evidence="1">The sequence shown here is derived from an EMBL/GenBank/DDBJ whole genome shotgun (WGS) entry which is preliminary data.</text>
</comment>
<gene>
    <name evidence="1" type="ORF">GIB67_036991</name>
</gene>
<dbReference type="Proteomes" id="UP000541444">
    <property type="component" value="Unassembled WGS sequence"/>
</dbReference>
<proteinExistence type="predicted"/>
<feature type="non-terminal residue" evidence="1">
    <location>
        <position position="1"/>
    </location>
</feature>